<dbReference type="OrthoDB" id="9804590at2"/>
<dbReference type="PROSITE" id="PS01230">
    <property type="entry name" value="TRMA_1"/>
    <property type="match status" value="1"/>
</dbReference>
<dbReference type="NCBIfam" id="TIGR00479">
    <property type="entry name" value="rumA"/>
    <property type="match status" value="1"/>
</dbReference>
<evidence type="ECO:0000313" key="6">
    <source>
        <dbReference type="EMBL" id="PTK48879.1"/>
    </source>
</evidence>
<comment type="caution">
    <text evidence="6">The sequence shown here is derived from an EMBL/GenBank/DDBJ whole genome shotgun (WGS) entry which is preliminary data.</text>
</comment>
<dbReference type="GO" id="GO:0070475">
    <property type="term" value="P:rRNA base methylation"/>
    <property type="evidence" value="ECO:0007669"/>
    <property type="project" value="TreeGrafter"/>
</dbReference>
<evidence type="ECO:0000256" key="5">
    <source>
        <dbReference type="PROSITE-ProRule" id="PRU10015"/>
    </source>
</evidence>
<comment type="caution">
    <text evidence="4">Lacks conserved residue(s) required for the propagation of feature annotation.</text>
</comment>
<dbReference type="AlphaFoldDB" id="A0A2T4S692"/>
<dbReference type="PROSITE" id="PS51687">
    <property type="entry name" value="SAM_MT_RNA_M5U"/>
    <property type="match status" value="1"/>
</dbReference>
<dbReference type="PANTHER" id="PTHR11061:SF30">
    <property type="entry name" value="TRNA (URACIL(54)-C(5))-METHYLTRANSFERASE"/>
    <property type="match status" value="1"/>
</dbReference>
<comment type="similarity">
    <text evidence="4">Belongs to the class I-like SAM-binding methyltransferase superfamily. RNA M5U methyltransferase family.</text>
</comment>
<keyword evidence="1 4" id="KW-0489">Methyltransferase</keyword>
<keyword evidence="3 4" id="KW-0949">S-adenosyl-L-methionine</keyword>
<dbReference type="Gene3D" id="3.40.50.150">
    <property type="entry name" value="Vaccinia Virus protein VP39"/>
    <property type="match status" value="1"/>
</dbReference>
<feature type="active site" description="Nucleophile" evidence="4">
    <location>
        <position position="96"/>
    </location>
</feature>
<feature type="non-terminal residue" evidence="6">
    <location>
        <position position="1"/>
    </location>
</feature>
<evidence type="ECO:0000313" key="7">
    <source>
        <dbReference type="Proteomes" id="UP000240400"/>
    </source>
</evidence>
<dbReference type="RefSeq" id="WP_107644691.1">
    <property type="nucleotide sequence ID" value="NZ_PZHR01000462.1"/>
</dbReference>
<feature type="binding site" evidence="4">
    <location>
        <position position="69"/>
    </location>
    <ligand>
        <name>S-adenosyl-L-methionine</name>
        <dbReference type="ChEBI" id="CHEBI:59789"/>
    </ligand>
</feature>
<keyword evidence="2 4" id="KW-0808">Transferase</keyword>
<dbReference type="InterPro" id="IPR029063">
    <property type="entry name" value="SAM-dependent_MTases_sf"/>
</dbReference>
<evidence type="ECO:0000256" key="2">
    <source>
        <dbReference type="ARBA" id="ARBA00022679"/>
    </source>
</evidence>
<dbReference type="EMBL" id="PZHR01000462">
    <property type="protein sequence ID" value="PTK48879.1"/>
    <property type="molecule type" value="Genomic_DNA"/>
</dbReference>
<dbReference type="InterPro" id="IPR030390">
    <property type="entry name" value="MeTrfase_TrmA_AS"/>
</dbReference>
<dbReference type="InterPro" id="IPR030391">
    <property type="entry name" value="MeTrfase_TrmA_CS"/>
</dbReference>
<evidence type="ECO:0000256" key="3">
    <source>
        <dbReference type="ARBA" id="ARBA00022691"/>
    </source>
</evidence>
<proteinExistence type="inferred from homology"/>
<dbReference type="CDD" id="cd02440">
    <property type="entry name" value="AdoMet_MTases"/>
    <property type="match status" value="1"/>
</dbReference>
<dbReference type="PROSITE" id="PS01231">
    <property type="entry name" value="TRMA_2"/>
    <property type="match status" value="1"/>
</dbReference>
<feature type="active site" evidence="5">
    <location>
        <position position="96"/>
    </location>
</feature>
<dbReference type="GO" id="GO:0070041">
    <property type="term" value="F:rRNA (uridine-C5-)-methyltransferase activity"/>
    <property type="evidence" value="ECO:0007669"/>
    <property type="project" value="TreeGrafter"/>
</dbReference>
<dbReference type="Proteomes" id="UP000240400">
    <property type="component" value="Unassembled WGS sequence"/>
</dbReference>
<dbReference type="Pfam" id="PF05958">
    <property type="entry name" value="tRNA_U5-meth_tr"/>
    <property type="match status" value="1"/>
</dbReference>
<gene>
    <name evidence="6" type="ORF">BUZ61_15340</name>
</gene>
<feature type="binding site" evidence="4">
    <location>
        <position position="21"/>
    </location>
    <ligand>
        <name>S-adenosyl-L-methionine</name>
        <dbReference type="ChEBI" id="CHEBI:59789"/>
    </ligand>
</feature>
<accession>A0A2T4S692</accession>
<organism evidence="6 7">
    <name type="scientific">Staphylococcus nepalensis</name>
    <dbReference type="NCBI Taxonomy" id="214473"/>
    <lineage>
        <taxon>Bacteria</taxon>
        <taxon>Bacillati</taxon>
        <taxon>Bacillota</taxon>
        <taxon>Bacilli</taxon>
        <taxon>Bacillales</taxon>
        <taxon>Staphylococcaceae</taxon>
        <taxon>Staphylococcus</taxon>
    </lineage>
</organism>
<evidence type="ECO:0000256" key="4">
    <source>
        <dbReference type="PROSITE-ProRule" id="PRU01024"/>
    </source>
</evidence>
<reference evidence="6 7" key="1">
    <citation type="journal article" date="2016" name="Front. Microbiol.">
        <title>Comprehensive Phylogenetic Analysis of Bovine Non-aureus Staphylococci Species Based on Whole-Genome Sequencing.</title>
        <authorList>
            <person name="Naushad S."/>
            <person name="Barkema H.W."/>
            <person name="Luby C."/>
            <person name="Condas L.A."/>
            <person name="Nobrega D.B."/>
            <person name="Carson D.A."/>
            <person name="De Buck J."/>
        </authorList>
    </citation>
    <scope>NUCLEOTIDE SEQUENCE [LARGE SCALE GENOMIC DNA]</scope>
    <source>
        <strain evidence="6 7">SNUC 4337</strain>
    </source>
</reference>
<sequence>CGIGTIGLYMADKAKHVYGVEVVPAAIEDAKKNAQLNGYDNTTFVCGKAESVILDWKQQGIQPDVVMVDPPRKGCDETFLNTLLELNPKRIVYISCNPATQQRDAQILAQNYALKEITPVDMFPQTTHIETVALFERL</sequence>
<dbReference type="FunFam" id="3.40.50.150:FF:000009">
    <property type="entry name" value="23S rRNA (Uracil(1939)-C(5))-methyltransferase RlmD"/>
    <property type="match status" value="1"/>
</dbReference>
<name>A0A2T4S692_9STAP</name>
<dbReference type="InterPro" id="IPR010280">
    <property type="entry name" value="U5_MeTrfase_fam"/>
</dbReference>
<evidence type="ECO:0000256" key="1">
    <source>
        <dbReference type="ARBA" id="ARBA00022603"/>
    </source>
</evidence>
<dbReference type="SUPFAM" id="SSF53335">
    <property type="entry name" value="S-adenosyl-L-methionine-dependent methyltransferases"/>
    <property type="match status" value="1"/>
</dbReference>
<dbReference type="PANTHER" id="PTHR11061">
    <property type="entry name" value="RNA M5U METHYLTRANSFERASE"/>
    <property type="match status" value="1"/>
</dbReference>
<protein>
    <submittedName>
        <fullName evidence="6">23S rRNA (Uracil(1939)-C(5))-methyltransferase RlmD</fullName>
    </submittedName>
</protein>